<organism evidence="1 2">
    <name type="scientific">Aliiglaciecola litoralis</name>
    <dbReference type="NCBI Taxonomy" id="582857"/>
    <lineage>
        <taxon>Bacteria</taxon>
        <taxon>Pseudomonadati</taxon>
        <taxon>Pseudomonadota</taxon>
        <taxon>Gammaproteobacteria</taxon>
        <taxon>Alteromonadales</taxon>
        <taxon>Alteromonadaceae</taxon>
        <taxon>Aliiglaciecola</taxon>
    </lineage>
</organism>
<comment type="caution">
    <text evidence="1">The sequence shown here is derived from an EMBL/GenBank/DDBJ whole genome shotgun (WGS) entry which is preliminary data.</text>
</comment>
<dbReference type="Proteomes" id="UP001500359">
    <property type="component" value="Unassembled WGS sequence"/>
</dbReference>
<sequence>MKQKSMFETFAVLKPNLGVDAVDVSPTLYAELDKHYNKFNQHVLVSAHTFSQDWQVWEKHPAGDEIVMLLSGCCELVIRQASGEETQSLTSIGDFAIVPQNLWHTARTSTATQLLFITPGENTQNCDLDQA</sequence>
<dbReference type="CDD" id="cd02208">
    <property type="entry name" value="cupin_RmlC-like"/>
    <property type="match status" value="1"/>
</dbReference>
<evidence type="ECO:0000313" key="1">
    <source>
        <dbReference type="EMBL" id="GAA0854875.1"/>
    </source>
</evidence>
<dbReference type="RefSeq" id="WP_343857610.1">
    <property type="nucleotide sequence ID" value="NZ_BAAAFD010000002.1"/>
</dbReference>
<keyword evidence="2" id="KW-1185">Reference proteome</keyword>
<gene>
    <name evidence="1" type="ORF">GCM10009114_12230</name>
</gene>
<dbReference type="InterPro" id="IPR014710">
    <property type="entry name" value="RmlC-like_jellyroll"/>
</dbReference>
<dbReference type="Gene3D" id="2.60.120.10">
    <property type="entry name" value="Jelly Rolls"/>
    <property type="match status" value="1"/>
</dbReference>
<name>A0ABP3WPS2_9ALTE</name>
<protein>
    <recommendedName>
        <fullName evidence="3">Cupin domain-containing protein</fullName>
    </recommendedName>
</protein>
<evidence type="ECO:0000313" key="2">
    <source>
        <dbReference type="Proteomes" id="UP001500359"/>
    </source>
</evidence>
<evidence type="ECO:0008006" key="3">
    <source>
        <dbReference type="Google" id="ProtNLM"/>
    </source>
</evidence>
<proteinExistence type="predicted"/>
<accession>A0ABP3WPS2</accession>
<reference evidence="2" key="1">
    <citation type="journal article" date="2019" name="Int. J. Syst. Evol. Microbiol.">
        <title>The Global Catalogue of Microorganisms (GCM) 10K type strain sequencing project: providing services to taxonomists for standard genome sequencing and annotation.</title>
        <authorList>
            <consortium name="The Broad Institute Genomics Platform"/>
            <consortium name="The Broad Institute Genome Sequencing Center for Infectious Disease"/>
            <person name="Wu L."/>
            <person name="Ma J."/>
        </authorList>
    </citation>
    <scope>NUCLEOTIDE SEQUENCE [LARGE SCALE GENOMIC DNA]</scope>
    <source>
        <strain evidence="2">JCM 15896</strain>
    </source>
</reference>
<dbReference type="InterPro" id="IPR011051">
    <property type="entry name" value="RmlC_Cupin_sf"/>
</dbReference>
<dbReference type="SUPFAM" id="SSF51182">
    <property type="entry name" value="RmlC-like cupins"/>
    <property type="match status" value="1"/>
</dbReference>
<dbReference type="EMBL" id="BAAAFD010000002">
    <property type="protein sequence ID" value="GAA0854875.1"/>
    <property type="molecule type" value="Genomic_DNA"/>
</dbReference>